<dbReference type="GO" id="GO:0016036">
    <property type="term" value="P:cellular response to phosphate starvation"/>
    <property type="evidence" value="ECO:0007669"/>
    <property type="project" value="TreeGrafter"/>
</dbReference>
<comment type="caution">
    <text evidence="13">The sequence shown here is derived from an EMBL/GenBank/DDBJ whole genome shotgun (WGS) entry which is preliminary data.</text>
</comment>
<dbReference type="CDD" id="cd00075">
    <property type="entry name" value="HATPase"/>
    <property type="match status" value="1"/>
</dbReference>
<dbReference type="FunFam" id="3.30.565.10:FF:000006">
    <property type="entry name" value="Sensor histidine kinase WalK"/>
    <property type="match status" value="1"/>
</dbReference>
<sequence length="321" mass="36247">MTAGGNRFRALTFLNTNASLEAHSITVIRSLRDVENTLRLLSLDLAVGIVAGAAISILAGLFLAQKALVPIHRSWVKQQRFVADASHELRTPTAVLQARTELLLRHPERSIEEESHNIAVILQESKRMGKLIVDLLTLARSDSNQIQIQTSDVALDSLIFEVADQFRFLAENKRVKIETNVQRPLTILGDEARLRQMLVILMDNAFKYTSFTGRIQVSGEFRSHSVYLSVADTGCGIPKEDLPHVFERFYRGDKARSRSQGGTGLGLSIAKWIVEAHRGTIRIRSEIGLGTKAEVWIPRTQERHYPMFARRFAARRDQRRR</sequence>
<dbReference type="GO" id="GO:0005524">
    <property type="term" value="F:ATP binding"/>
    <property type="evidence" value="ECO:0007669"/>
    <property type="project" value="UniProtKB-KW"/>
</dbReference>
<reference evidence="13 14" key="1">
    <citation type="submission" date="2022-10" db="EMBL/GenBank/DDBJ databases">
        <title>Comparative genomic analysis of Cohnella hashimotonis sp. nov., isolated from the International Space Station.</title>
        <authorList>
            <person name="Simpson A."/>
            <person name="Venkateswaran K."/>
        </authorList>
    </citation>
    <scope>NUCLEOTIDE SEQUENCE [LARGE SCALE GENOMIC DNA]</scope>
    <source>
        <strain evidence="13 14">DSM 18997</strain>
    </source>
</reference>
<dbReference type="EC" id="2.7.13.3" evidence="3"/>
<dbReference type="AlphaFoldDB" id="A0A9X4KM37"/>
<dbReference type="SMART" id="SM00387">
    <property type="entry name" value="HATPase_c"/>
    <property type="match status" value="1"/>
</dbReference>
<dbReference type="PRINTS" id="PR00344">
    <property type="entry name" value="BCTRLSENSOR"/>
</dbReference>
<dbReference type="Pfam" id="PF00512">
    <property type="entry name" value="HisKA"/>
    <property type="match status" value="1"/>
</dbReference>
<organism evidence="13 14">
    <name type="scientific">Cohnella ginsengisoli</name>
    <dbReference type="NCBI Taxonomy" id="425004"/>
    <lineage>
        <taxon>Bacteria</taxon>
        <taxon>Bacillati</taxon>
        <taxon>Bacillota</taxon>
        <taxon>Bacilli</taxon>
        <taxon>Bacillales</taxon>
        <taxon>Paenibacillaceae</taxon>
        <taxon>Cohnella</taxon>
    </lineage>
</organism>
<accession>A0A9X4KM37</accession>
<comment type="subcellular location">
    <subcellularLocation>
        <location evidence="2">Cell membrane</location>
        <topology evidence="2">Multi-pass membrane protein</topology>
    </subcellularLocation>
</comment>
<keyword evidence="11" id="KW-0812">Transmembrane</keyword>
<dbReference type="RefSeq" id="WP_277567707.1">
    <property type="nucleotide sequence ID" value="NZ_JAPDHZ010000005.1"/>
</dbReference>
<evidence type="ECO:0000256" key="8">
    <source>
        <dbReference type="ARBA" id="ARBA00022840"/>
    </source>
</evidence>
<dbReference type="FunFam" id="1.10.287.130:FF:000001">
    <property type="entry name" value="Two-component sensor histidine kinase"/>
    <property type="match status" value="1"/>
</dbReference>
<gene>
    <name evidence="13" type="ORF">OMP38_26225</name>
</gene>
<feature type="transmembrane region" description="Helical" evidence="11">
    <location>
        <begin position="45"/>
        <end position="64"/>
    </location>
</feature>
<dbReference type="Gene3D" id="1.10.287.130">
    <property type="match status" value="1"/>
</dbReference>
<keyword evidence="9" id="KW-0902">Two-component regulatory system</keyword>
<keyword evidence="14" id="KW-1185">Reference proteome</keyword>
<evidence type="ECO:0000256" key="5">
    <source>
        <dbReference type="ARBA" id="ARBA00022679"/>
    </source>
</evidence>
<keyword evidence="6" id="KW-0547">Nucleotide-binding</keyword>
<evidence type="ECO:0000256" key="11">
    <source>
        <dbReference type="SAM" id="Phobius"/>
    </source>
</evidence>
<name>A0A9X4KM37_9BACL</name>
<evidence type="ECO:0000256" key="3">
    <source>
        <dbReference type="ARBA" id="ARBA00012438"/>
    </source>
</evidence>
<keyword evidence="4" id="KW-0597">Phosphoprotein</keyword>
<dbReference type="Pfam" id="PF02518">
    <property type="entry name" value="HATPase_c"/>
    <property type="match status" value="1"/>
</dbReference>
<proteinExistence type="predicted"/>
<keyword evidence="7 13" id="KW-0418">Kinase</keyword>
<evidence type="ECO:0000256" key="10">
    <source>
        <dbReference type="ARBA" id="ARBA00023136"/>
    </source>
</evidence>
<evidence type="ECO:0000256" key="1">
    <source>
        <dbReference type="ARBA" id="ARBA00000085"/>
    </source>
</evidence>
<dbReference type="SMART" id="SM00388">
    <property type="entry name" value="HisKA"/>
    <property type="match status" value="1"/>
</dbReference>
<dbReference type="InterPro" id="IPR050351">
    <property type="entry name" value="BphY/WalK/GraS-like"/>
</dbReference>
<dbReference type="SUPFAM" id="SSF55874">
    <property type="entry name" value="ATPase domain of HSP90 chaperone/DNA topoisomerase II/histidine kinase"/>
    <property type="match status" value="1"/>
</dbReference>
<evidence type="ECO:0000313" key="14">
    <source>
        <dbReference type="Proteomes" id="UP001153387"/>
    </source>
</evidence>
<comment type="catalytic activity">
    <reaction evidence="1">
        <text>ATP + protein L-histidine = ADP + protein N-phospho-L-histidine.</text>
        <dbReference type="EC" id="2.7.13.3"/>
    </reaction>
</comment>
<dbReference type="Gene3D" id="3.30.565.10">
    <property type="entry name" value="Histidine kinase-like ATPase, C-terminal domain"/>
    <property type="match status" value="1"/>
</dbReference>
<evidence type="ECO:0000256" key="9">
    <source>
        <dbReference type="ARBA" id="ARBA00023012"/>
    </source>
</evidence>
<dbReference type="InterPro" id="IPR005467">
    <property type="entry name" value="His_kinase_dom"/>
</dbReference>
<feature type="domain" description="Histidine kinase" evidence="12">
    <location>
        <begin position="84"/>
        <end position="301"/>
    </location>
</feature>
<dbReference type="Proteomes" id="UP001153387">
    <property type="component" value="Unassembled WGS sequence"/>
</dbReference>
<dbReference type="GO" id="GO:0004721">
    <property type="term" value="F:phosphoprotein phosphatase activity"/>
    <property type="evidence" value="ECO:0007669"/>
    <property type="project" value="TreeGrafter"/>
</dbReference>
<dbReference type="InterPro" id="IPR003661">
    <property type="entry name" value="HisK_dim/P_dom"/>
</dbReference>
<evidence type="ECO:0000256" key="7">
    <source>
        <dbReference type="ARBA" id="ARBA00022777"/>
    </source>
</evidence>
<dbReference type="PANTHER" id="PTHR45453:SF1">
    <property type="entry name" value="PHOSPHATE REGULON SENSOR PROTEIN PHOR"/>
    <property type="match status" value="1"/>
</dbReference>
<evidence type="ECO:0000259" key="12">
    <source>
        <dbReference type="PROSITE" id="PS50109"/>
    </source>
</evidence>
<keyword evidence="10 11" id="KW-0472">Membrane</keyword>
<dbReference type="InterPro" id="IPR036890">
    <property type="entry name" value="HATPase_C_sf"/>
</dbReference>
<dbReference type="EMBL" id="JAPDHZ010000005">
    <property type="protein sequence ID" value="MDG0793929.1"/>
    <property type="molecule type" value="Genomic_DNA"/>
</dbReference>
<protein>
    <recommendedName>
        <fullName evidence="3">histidine kinase</fullName>
        <ecNumber evidence="3">2.7.13.3</ecNumber>
    </recommendedName>
</protein>
<dbReference type="InterPro" id="IPR004358">
    <property type="entry name" value="Sig_transdc_His_kin-like_C"/>
</dbReference>
<evidence type="ECO:0000256" key="4">
    <source>
        <dbReference type="ARBA" id="ARBA00022553"/>
    </source>
</evidence>
<evidence type="ECO:0000313" key="13">
    <source>
        <dbReference type="EMBL" id="MDG0793929.1"/>
    </source>
</evidence>
<dbReference type="PROSITE" id="PS50109">
    <property type="entry name" value="HIS_KIN"/>
    <property type="match status" value="1"/>
</dbReference>
<dbReference type="InterPro" id="IPR003594">
    <property type="entry name" value="HATPase_dom"/>
</dbReference>
<dbReference type="InterPro" id="IPR036097">
    <property type="entry name" value="HisK_dim/P_sf"/>
</dbReference>
<keyword evidence="5" id="KW-0808">Transferase</keyword>
<keyword evidence="8" id="KW-0067">ATP-binding</keyword>
<dbReference type="SUPFAM" id="SSF47384">
    <property type="entry name" value="Homodimeric domain of signal transducing histidine kinase"/>
    <property type="match status" value="1"/>
</dbReference>
<dbReference type="GO" id="GO:0000155">
    <property type="term" value="F:phosphorelay sensor kinase activity"/>
    <property type="evidence" value="ECO:0007669"/>
    <property type="project" value="InterPro"/>
</dbReference>
<evidence type="ECO:0000256" key="6">
    <source>
        <dbReference type="ARBA" id="ARBA00022741"/>
    </source>
</evidence>
<dbReference type="GO" id="GO:0005886">
    <property type="term" value="C:plasma membrane"/>
    <property type="evidence" value="ECO:0007669"/>
    <property type="project" value="UniProtKB-SubCell"/>
</dbReference>
<evidence type="ECO:0000256" key="2">
    <source>
        <dbReference type="ARBA" id="ARBA00004651"/>
    </source>
</evidence>
<dbReference type="CDD" id="cd00082">
    <property type="entry name" value="HisKA"/>
    <property type="match status" value="1"/>
</dbReference>
<dbReference type="PANTHER" id="PTHR45453">
    <property type="entry name" value="PHOSPHATE REGULON SENSOR PROTEIN PHOR"/>
    <property type="match status" value="1"/>
</dbReference>
<keyword evidence="11" id="KW-1133">Transmembrane helix</keyword>